<dbReference type="Proteomes" id="UP001344251">
    <property type="component" value="Chromosome"/>
</dbReference>
<dbReference type="Pfam" id="PF00581">
    <property type="entry name" value="Rhodanese"/>
    <property type="match status" value="1"/>
</dbReference>
<reference evidence="2 3" key="1">
    <citation type="submission" date="2022-10" db="EMBL/GenBank/DDBJ databases">
        <title>The complete genomes of actinobacterial strains from the NBC collection.</title>
        <authorList>
            <person name="Joergensen T.S."/>
            <person name="Alvarez Arevalo M."/>
            <person name="Sterndorff E.B."/>
            <person name="Faurdal D."/>
            <person name="Vuksanovic O."/>
            <person name="Mourched A.-S."/>
            <person name="Charusanti P."/>
            <person name="Shaw S."/>
            <person name="Blin K."/>
            <person name="Weber T."/>
        </authorList>
    </citation>
    <scope>NUCLEOTIDE SEQUENCE [LARGE SCALE GENOMIC DNA]</scope>
    <source>
        <strain evidence="2 3">NBC 01774</strain>
    </source>
</reference>
<dbReference type="RefSeq" id="WP_326617808.1">
    <property type="nucleotide sequence ID" value="NZ_CP108347.1"/>
</dbReference>
<dbReference type="SUPFAM" id="SSF52821">
    <property type="entry name" value="Rhodanese/Cell cycle control phosphatase"/>
    <property type="match status" value="1"/>
</dbReference>
<evidence type="ECO:0000259" key="1">
    <source>
        <dbReference type="PROSITE" id="PS50206"/>
    </source>
</evidence>
<evidence type="ECO:0000313" key="3">
    <source>
        <dbReference type="Proteomes" id="UP001344251"/>
    </source>
</evidence>
<dbReference type="CDD" id="cd00158">
    <property type="entry name" value="RHOD"/>
    <property type="match status" value="1"/>
</dbReference>
<proteinExistence type="predicted"/>
<dbReference type="PROSITE" id="PS50206">
    <property type="entry name" value="RHODANESE_3"/>
    <property type="match status" value="1"/>
</dbReference>
<dbReference type="InterPro" id="IPR036873">
    <property type="entry name" value="Rhodanese-like_dom_sf"/>
</dbReference>
<organism evidence="2 3">
    <name type="scientific">Streptomyces decoyicus</name>
    <dbReference type="NCBI Taxonomy" id="249567"/>
    <lineage>
        <taxon>Bacteria</taxon>
        <taxon>Bacillati</taxon>
        <taxon>Actinomycetota</taxon>
        <taxon>Actinomycetes</taxon>
        <taxon>Kitasatosporales</taxon>
        <taxon>Streptomycetaceae</taxon>
        <taxon>Streptomyces</taxon>
    </lineage>
</organism>
<accession>A0ABZ1FDC7</accession>
<gene>
    <name evidence="2" type="ORF">OG863_10480</name>
</gene>
<evidence type="ECO:0000313" key="2">
    <source>
        <dbReference type="EMBL" id="WSB68349.1"/>
    </source>
</evidence>
<keyword evidence="3" id="KW-1185">Reference proteome</keyword>
<feature type="domain" description="Rhodanese" evidence="1">
    <location>
        <begin position="22"/>
        <end position="111"/>
    </location>
</feature>
<dbReference type="SMART" id="SM00450">
    <property type="entry name" value="RHOD"/>
    <property type="match status" value="1"/>
</dbReference>
<dbReference type="PANTHER" id="PTHR43031:SF1">
    <property type="entry name" value="PYRIDINE NUCLEOTIDE-DISULPHIDE OXIDOREDUCTASE"/>
    <property type="match status" value="1"/>
</dbReference>
<dbReference type="GeneID" id="97313342"/>
<dbReference type="InterPro" id="IPR001763">
    <property type="entry name" value="Rhodanese-like_dom"/>
</dbReference>
<protein>
    <submittedName>
        <fullName evidence="2">Rhodanese-like domain-containing protein</fullName>
    </submittedName>
</protein>
<dbReference type="EMBL" id="CP109106">
    <property type="protein sequence ID" value="WSB68349.1"/>
    <property type="molecule type" value="Genomic_DNA"/>
</dbReference>
<sequence length="120" mass="12798">MFPFRRGVRRLTPEQAHQRAAGHDGVVLLDVREPHEWQAGHAPGAVHAPLSELVAGGELPVTARSRPLVVICRSGQRSQQAAKLLAKRGARATDVKGGMRAWADAGLRVVDVRGNSGSIA</sequence>
<dbReference type="PANTHER" id="PTHR43031">
    <property type="entry name" value="FAD-DEPENDENT OXIDOREDUCTASE"/>
    <property type="match status" value="1"/>
</dbReference>
<dbReference type="InterPro" id="IPR050229">
    <property type="entry name" value="GlpE_sulfurtransferase"/>
</dbReference>
<name>A0ABZ1FDC7_9ACTN</name>
<dbReference type="Gene3D" id="3.40.250.10">
    <property type="entry name" value="Rhodanese-like domain"/>
    <property type="match status" value="1"/>
</dbReference>